<dbReference type="EMBL" id="CP073355">
    <property type="protein sequence ID" value="URA10114.1"/>
    <property type="molecule type" value="Genomic_DNA"/>
</dbReference>
<keyword evidence="3" id="KW-1185">Reference proteome</keyword>
<sequence>MVPSKHFQAGEYIIREDDTDKTMYIIIEGKVRVETKDPASQQPIVLTELGPKDFFGEIALLLNQPRNASVIAITPVNVYPISSLDMLADYLEIHPQFALKMIMIMAKRVDQMKDAYLKTYGHLQYVKELLNVMQEE</sequence>
<dbReference type="AlphaFoldDB" id="A0AAX3BD13"/>
<dbReference type="Gene3D" id="2.60.120.10">
    <property type="entry name" value="Jelly Rolls"/>
    <property type="match status" value="1"/>
</dbReference>
<dbReference type="GO" id="GO:0035725">
    <property type="term" value="P:sodium ion transmembrane transport"/>
    <property type="evidence" value="ECO:0007669"/>
    <property type="project" value="TreeGrafter"/>
</dbReference>
<dbReference type="GO" id="GO:0098855">
    <property type="term" value="C:HCN channel complex"/>
    <property type="evidence" value="ECO:0007669"/>
    <property type="project" value="TreeGrafter"/>
</dbReference>
<dbReference type="GO" id="GO:0003254">
    <property type="term" value="P:regulation of membrane depolarization"/>
    <property type="evidence" value="ECO:0007669"/>
    <property type="project" value="TreeGrafter"/>
</dbReference>
<dbReference type="GO" id="GO:0005249">
    <property type="term" value="F:voltage-gated potassium channel activity"/>
    <property type="evidence" value="ECO:0007669"/>
    <property type="project" value="TreeGrafter"/>
</dbReference>
<gene>
    <name evidence="2" type="ORF">KDW03_11630</name>
</gene>
<feature type="domain" description="Cyclic nucleotide-binding" evidence="1">
    <location>
        <begin position="1"/>
        <end position="82"/>
    </location>
</feature>
<dbReference type="InterPro" id="IPR018490">
    <property type="entry name" value="cNMP-bd_dom_sf"/>
</dbReference>
<dbReference type="InterPro" id="IPR014710">
    <property type="entry name" value="RmlC-like_jellyroll"/>
</dbReference>
<dbReference type="InterPro" id="IPR051413">
    <property type="entry name" value="K/Na_HCN_channel"/>
</dbReference>
<dbReference type="CDD" id="cd00038">
    <property type="entry name" value="CAP_ED"/>
    <property type="match status" value="1"/>
</dbReference>
<dbReference type="PRINTS" id="PR00103">
    <property type="entry name" value="CAMPKINASE"/>
</dbReference>
<reference evidence="2" key="1">
    <citation type="submission" date="2021-04" db="EMBL/GenBank/DDBJ databases">
        <authorList>
            <person name="Postec A."/>
        </authorList>
    </citation>
    <scope>NUCLEOTIDE SEQUENCE</scope>
    <source>
        <strain evidence="2">F1F22</strain>
    </source>
</reference>
<evidence type="ECO:0000259" key="1">
    <source>
        <dbReference type="PROSITE" id="PS50042"/>
    </source>
</evidence>
<dbReference type="Proteomes" id="UP001056539">
    <property type="component" value="Chromosome"/>
</dbReference>
<name>A0AAX3BD13_9SPIR</name>
<protein>
    <submittedName>
        <fullName evidence="2">Cyclic nucleotide-binding domain-containing protein</fullName>
    </submittedName>
</protein>
<dbReference type="KEGG" id="taqu:KDW03_11630"/>
<reference evidence="2" key="2">
    <citation type="submission" date="2022-06" db="EMBL/GenBank/DDBJ databases">
        <title>Thermospira aquatica gen. nov., sp. nov.</title>
        <authorList>
            <person name="Ben Ali Gam Z."/>
            <person name="Labat M."/>
        </authorList>
    </citation>
    <scope>NUCLEOTIDE SEQUENCE</scope>
    <source>
        <strain evidence="2">F1F22</strain>
    </source>
</reference>
<evidence type="ECO:0000313" key="2">
    <source>
        <dbReference type="EMBL" id="URA10114.1"/>
    </source>
</evidence>
<dbReference type="PROSITE" id="PS50042">
    <property type="entry name" value="CNMP_BINDING_3"/>
    <property type="match status" value="1"/>
</dbReference>
<organism evidence="2 3">
    <name type="scientific">Thermospira aquatica</name>
    <dbReference type="NCBI Taxonomy" id="2828656"/>
    <lineage>
        <taxon>Bacteria</taxon>
        <taxon>Pseudomonadati</taxon>
        <taxon>Spirochaetota</taxon>
        <taxon>Spirochaetia</taxon>
        <taxon>Brevinematales</taxon>
        <taxon>Thermospiraceae</taxon>
        <taxon>Thermospira</taxon>
    </lineage>
</organism>
<dbReference type="PANTHER" id="PTHR45689">
    <property type="entry name" value="I[[H]] CHANNEL, ISOFORM E"/>
    <property type="match status" value="1"/>
</dbReference>
<accession>A0AAX3BD13</accession>
<evidence type="ECO:0000313" key="3">
    <source>
        <dbReference type="Proteomes" id="UP001056539"/>
    </source>
</evidence>
<dbReference type="RefSeq" id="WP_271435246.1">
    <property type="nucleotide sequence ID" value="NZ_CP073355.1"/>
</dbReference>
<dbReference type="PANTHER" id="PTHR45689:SF5">
    <property type="entry name" value="I[[H]] CHANNEL, ISOFORM E"/>
    <property type="match status" value="1"/>
</dbReference>
<proteinExistence type="predicted"/>
<dbReference type="InterPro" id="IPR000595">
    <property type="entry name" value="cNMP-bd_dom"/>
</dbReference>
<dbReference type="SMART" id="SM00100">
    <property type="entry name" value="cNMP"/>
    <property type="match status" value="1"/>
</dbReference>
<dbReference type="Pfam" id="PF00027">
    <property type="entry name" value="cNMP_binding"/>
    <property type="match status" value="1"/>
</dbReference>
<dbReference type="SUPFAM" id="SSF51206">
    <property type="entry name" value="cAMP-binding domain-like"/>
    <property type="match status" value="1"/>
</dbReference>